<dbReference type="CDD" id="cd06223">
    <property type="entry name" value="PRTases_typeI"/>
    <property type="match status" value="1"/>
</dbReference>
<dbReference type="Proteomes" id="UP000215633">
    <property type="component" value="Unassembled WGS sequence"/>
</dbReference>
<dbReference type="RefSeq" id="WP_094805510.1">
    <property type="nucleotide sequence ID" value="NZ_NEVT01000002.1"/>
</dbReference>
<dbReference type="InterPro" id="IPR000836">
    <property type="entry name" value="PRTase_dom"/>
</dbReference>
<sequence>MATSPSAFPYDYARVEQVVAGHVPTWRSMGFAGVVAIARGGLAPALIASAALDLPLYALSYDRRARRVSWFTAQTPPHGARVLVVEDIAGRGTTLSDSLEFLAARGHAFSVFTLAYDAESRVRPDFGVEIPPGFRAWFPWERESITTAYDATGNLPDLPAHAYASWAIDLDGILLPDLPADAYAVDLADTLARRDRLTPSAILPGRDLSRLTIITGRPEQDRARTQDWLHRHGFLGPLVMRDAGRHSAAQTAEHKALAIVAGRHTHFIESDMGQALEIARRVQVARVYWWNGVTALAVYASQVADLI</sequence>
<evidence type="ECO:0000313" key="2">
    <source>
        <dbReference type="EMBL" id="OZI82526.1"/>
    </source>
</evidence>
<comment type="caution">
    <text evidence="2">The sequence shown here is derived from an EMBL/GenBank/DDBJ whole genome shotgun (WGS) entry which is preliminary data.</text>
</comment>
<dbReference type="AlphaFoldDB" id="A0A261W837"/>
<feature type="domain" description="Phosphoribosyltransferase" evidence="1">
    <location>
        <begin position="34"/>
        <end position="127"/>
    </location>
</feature>
<organism evidence="2 3">
    <name type="scientific">Bordetella genomosp. 2</name>
    <dbReference type="NCBI Taxonomy" id="1983456"/>
    <lineage>
        <taxon>Bacteria</taxon>
        <taxon>Pseudomonadati</taxon>
        <taxon>Pseudomonadota</taxon>
        <taxon>Betaproteobacteria</taxon>
        <taxon>Burkholderiales</taxon>
        <taxon>Alcaligenaceae</taxon>
        <taxon>Bordetella</taxon>
    </lineage>
</organism>
<proteinExistence type="predicted"/>
<dbReference type="EMBL" id="NEVT01000002">
    <property type="protein sequence ID" value="OZI82526.1"/>
    <property type="molecule type" value="Genomic_DNA"/>
</dbReference>
<evidence type="ECO:0000313" key="3">
    <source>
        <dbReference type="Proteomes" id="UP000215633"/>
    </source>
</evidence>
<accession>A0A261W837</accession>
<dbReference type="SUPFAM" id="SSF53271">
    <property type="entry name" value="PRTase-like"/>
    <property type="match status" value="1"/>
</dbReference>
<dbReference type="Pfam" id="PF00156">
    <property type="entry name" value="Pribosyltran"/>
    <property type="match status" value="1"/>
</dbReference>
<gene>
    <name evidence="2" type="ORF">CAL24_01205</name>
</gene>
<evidence type="ECO:0000259" key="1">
    <source>
        <dbReference type="Pfam" id="PF00156"/>
    </source>
</evidence>
<dbReference type="InterPro" id="IPR029057">
    <property type="entry name" value="PRTase-like"/>
</dbReference>
<dbReference type="Gene3D" id="3.40.50.2020">
    <property type="match status" value="1"/>
</dbReference>
<reference evidence="3" key="1">
    <citation type="submission" date="2017-05" db="EMBL/GenBank/DDBJ databases">
        <title>Complete and WGS of Bordetella genogroups.</title>
        <authorList>
            <person name="Spilker T."/>
            <person name="Lipuma J."/>
        </authorList>
    </citation>
    <scope>NUCLEOTIDE SEQUENCE [LARGE SCALE GENOMIC DNA]</scope>
    <source>
        <strain evidence="3">AU8256</strain>
    </source>
</reference>
<protein>
    <recommendedName>
        <fullName evidence="1">Phosphoribosyltransferase domain-containing protein</fullName>
    </recommendedName>
</protein>
<name>A0A261W837_9BORD</name>
<keyword evidence="3" id="KW-1185">Reference proteome</keyword>